<reference evidence="1" key="1">
    <citation type="submission" date="2018-11" db="EMBL/GenBank/DDBJ databases">
        <title>The sequence and de novo assembly of Larimichthys crocea genome using PacBio and Hi-C technologies.</title>
        <authorList>
            <person name="Xu P."/>
            <person name="Chen B."/>
            <person name="Zhou Z."/>
            <person name="Ke Q."/>
            <person name="Wu Y."/>
            <person name="Bai H."/>
            <person name="Pu F."/>
        </authorList>
    </citation>
    <scope>NUCLEOTIDE SEQUENCE</scope>
    <source>
        <tissue evidence="1">Muscle</tissue>
    </source>
</reference>
<comment type="caution">
    <text evidence="1">The sequence shown here is derived from an EMBL/GenBank/DDBJ whole genome shotgun (WGS) entry which is preliminary data.</text>
</comment>
<keyword evidence="2" id="KW-1185">Reference proteome</keyword>
<proteinExistence type="predicted"/>
<name>A0ACD3RAI0_LARCR</name>
<evidence type="ECO:0000313" key="1">
    <source>
        <dbReference type="EMBL" id="TMS15976.1"/>
    </source>
</evidence>
<accession>A0ACD3RAI0</accession>
<sequence length="243" mass="26512">ASPSQMSLTRTWEAITQSCVLGWSGNGLVEKRRMQIPLAAEMLHPPVPRAKTEVCWSGESSPAGSLKMETKSKGLREQQQHHKKLLAAMLSQDSFDSVHSPAPSVAEEEMEDEDDAMELLEDLDDLRMEGVTGLAPSGSKFSQGRSSYQPEPQAKVTLNICSRCARLQGDSLSDTRSEEEHRPHISEQAVPDISSPLPGVDTVAGRLQECEALSQVSASPLLSRESAKNHLKLLVNRTGSKKN</sequence>
<organism evidence="1 2">
    <name type="scientific">Larimichthys crocea</name>
    <name type="common">Large yellow croaker</name>
    <name type="synonym">Pseudosciaena crocea</name>
    <dbReference type="NCBI Taxonomy" id="215358"/>
    <lineage>
        <taxon>Eukaryota</taxon>
        <taxon>Metazoa</taxon>
        <taxon>Chordata</taxon>
        <taxon>Craniata</taxon>
        <taxon>Vertebrata</taxon>
        <taxon>Euteleostomi</taxon>
        <taxon>Actinopterygii</taxon>
        <taxon>Neopterygii</taxon>
        <taxon>Teleostei</taxon>
        <taxon>Neoteleostei</taxon>
        <taxon>Acanthomorphata</taxon>
        <taxon>Eupercaria</taxon>
        <taxon>Sciaenidae</taxon>
        <taxon>Larimichthys</taxon>
    </lineage>
</organism>
<gene>
    <name evidence="1" type="ORF">E3U43_013269</name>
</gene>
<dbReference type="Proteomes" id="UP000793456">
    <property type="component" value="Chromosome VIII"/>
</dbReference>
<protein>
    <submittedName>
        <fullName evidence="1">Uncharacterized protein</fullName>
    </submittedName>
</protein>
<feature type="non-terminal residue" evidence="1">
    <location>
        <position position="1"/>
    </location>
</feature>
<dbReference type="EMBL" id="CM011681">
    <property type="protein sequence ID" value="TMS15976.1"/>
    <property type="molecule type" value="Genomic_DNA"/>
</dbReference>
<evidence type="ECO:0000313" key="2">
    <source>
        <dbReference type="Proteomes" id="UP000793456"/>
    </source>
</evidence>